<evidence type="ECO:0000313" key="2">
    <source>
        <dbReference type="EMBL" id="PPR91583.1"/>
    </source>
</evidence>
<dbReference type="AlphaFoldDB" id="A0A2P5WKH4"/>
<feature type="region of interest" description="Disordered" evidence="1">
    <location>
        <begin position="1"/>
        <end position="46"/>
    </location>
</feature>
<evidence type="ECO:0000313" key="3">
    <source>
        <dbReference type="Proteomes" id="UP000239757"/>
    </source>
</evidence>
<feature type="compositionally biased region" description="Basic and acidic residues" evidence="1">
    <location>
        <begin position="35"/>
        <end position="44"/>
    </location>
</feature>
<feature type="compositionally biased region" description="Polar residues" evidence="1">
    <location>
        <begin position="19"/>
        <end position="32"/>
    </location>
</feature>
<gene>
    <name evidence="2" type="ORF">GOBAR_AA29101</name>
</gene>
<accession>A0A2P5WKH4</accession>
<dbReference type="EMBL" id="KZ667281">
    <property type="protein sequence ID" value="PPR91583.1"/>
    <property type="molecule type" value="Genomic_DNA"/>
</dbReference>
<organism evidence="2 3">
    <name type="scientific">Gossypium barbadense</name>
    <name type="common">Sea Island cotton</name>
    <name type="synonym">Hibiscus barbadensis</name>
    <dbReference type="NCBI Taxonomy" id="3634"/>
    <lineage>
        <taxon>Eukaryota</taxon>
        <taxon>Viridiplantae</taxon>
        <taxon>Streptophyta</taxon>
        <taxon>Embryophyta</taxon>
        <taxon>Tracheophyta</taxon>
        <taxon>Spermatophyta</taxon>
        <taxon>Magnoliopsida</taxon>
        <taxon>eudicotyledons</taxon>
        <taxon>Gunneridae</taxon>
        <taxon>Pentapetalae</taxon>
        <taxon>rosids</taxon>
        <taxon>malvids</taxon>
        <taxon>Malvales</taxon>
        <taxon>Malvaceae</taxon>
        <taxon>Malvoideae</taxon>
        <taxon>Gossypium</taxon>
    </lineage>
</organism>
<name>A0A2P5WKH4_GOSBA</name>
<dbReference type="Proteomes" id="UP000239757">
    <property type="component" value="Unassembled WGS sequence"/>
</dbReference>
<dbReference type="OrthoDB" id="1723222at2759"/>
<proteinExistence type="predicted"/>
<sequence>MVSKGKNKVGQNDPKPETVTKNVYKSCSNNNKGPIYEKRPKSSQEKLNTSLNQLKVGDKVLLDAADPRITTSETNEEIPLTVLSIFPYGTVEVNHPKFNTFKVNNNHLKPYVDKIYSRDEEYFLKTTRPSTLACIRLCENRARFFSPTRDMISCHGRATWLWAKLPKQHGRATRLCLETVVETENVTRAYDTPMPSTRGRHCQNKHGSGPMYMGVGETNEARHGRVRPYAQAIRA</sequence>
<evidence type="ECO:0000256" key="1">
    <source>
        <dbReference type="SAM" id="MobiDB-lite"/>
    </source>
</evidence>
<protein>
    <submittedName>
        <fullName evidence="2">Uncharacterized protein</fullName>
    </submittedName>
</protein>
<reference evidence="2 3" key="1">
    <citation type="submission" date="2015-01" db="EMBL/GenBank/DDBJ databases">
        <title>Genome of allotetraploid Gossypium barbadense reveals genomic plasticity and fiber elongation in cotton evolution.</title>
        <authorList>
            <person name="Chen X."/>
            <person name="Liu X."/>
            <person name="Zhao B."/>
            <person name="Zheng H."/>
            <person name="Hu Y."/>
            <person name="Lu G."/>
            <person name="Yang C."/>
            <person name="Chen J."/>
            <person name="Shan C."/>
            <person name="Zhang L."/>
            <person name="Zhou Y."/>
            <person name="Wang L."/>
            <person name="Guo W."/>
            <person name="Bai Y."/>
            <person name="Ruan J."/>
            <person name="Shangguan X."/>
            <person name="Mao Y."/>
            <person name="Jiang J."/>
            <person name="Zhu Y."/>
            <person name="Lei J."/>
            <person name="Kang H."/>
            <person name="Chen S."/>
            <person name="He X."/>
            <person name="Wang R."/>
            <person name="Wang Y."/>
            <person name="Chen J."/>
            <person name="Wang L."/>
            <person name="Yu S."/>
            <person name="Wang B."/>
            <person name="Wei J."/>
            <person name="Song S."/>
            <person name="Lu X."/>
            <person name="Gao Z."/>
            <person name="Gu W."/>
            <person name="Deng X."/>
            <person name="Ma D."/>
            <person name="Wang S."/>
            <person name="Liang W."/>
            <person name="Fang L."/>
            <person name="Cai C."/>
            <person name="Zhu X."/>
            <person name="Zhou B."/>
            <person name="Zhang Y."/>
            <person name="Chen Z."/>
            <person name="Xu S."/>
            <person name="Zhu R."/>
            <person name="Wang S."/>
            <person name="Zhang T."/>
            <person name="Zhao G."/>
        </authorList>
    </citation>
    <scope>NUCLEOTIDE SEQUENCE [LARGE SCALE GENOMIC DNA]</scope>
    <source>
        <strain evidence="3">cv. Xinhai21</strain>
        <tissue evidence="2">Leaf</tissue>
    </source>
</reference>